<dbReference type="SFLD" id="SFLDG01129">
    <property type="entry name" value="C1.5:_HAD__Beta-PGM__Phosphata"/>
    <property type="match status" value="1"/>
</dbReference>
<organism evidence="2 3">
    <name type="scientific">Diaporthe eres</name>
    <name type="common">Phomopsis oblonga</name>
    <dbReference type="NCBI Taxonomy" id="83184"/>
    <lineage>
        <taxon>Eukaryota</taxon>
        <taxon>Fungi</taxon>
        <taxon>Dikarya</taxon>
        <taxon>Ascomycota</taxon>
        <taxon>Pezizomycotina</taxon>
        <taxon>Sordariomycetes</taxon>
        <taxon>Sordariomycetidae</taxon>
        <taxon>Diaporthales</taxon>
        <taxon>Diaporthaceae</taxon>
        <taxon>Diaporthe</taxon>
        <taxon>Diaporthe eres species complex</taxon>
    </lineage>
</organism>
<dbReference type="InterPro" id="IPR036412">
    <property type="entry name" value="HAD-like_sf"/>
</dbReference>
<comment type="caution">
    <text evidence="2">The sequence shown here is derived from an EMBL/GenBank/DDBJ whole genome shotgun (WGS) entry which is preliminary data.</text>
</comment>
<dbReference type="EMBL" id="JAKNSF020000007">
    <property type="protein sequence ID" value="KAK7737631.1"/>
    <property type="molecule type" value="Genomic_DNA"/>
</dbReference>
<name>A0ABR1PIV9_DIAER</name>
<dbReference type="PANTHER" id="PTHR17901">
    <property type="entry name" value="MAGNESIUM-DEPENDENT PHOSPHATASE 1 MDP1"/>
    <property type="match status" value="1"/>
</dbReference>
<evidence type="ECO:0000256" key="1">
    <source>
        <dbReference type="SAM" id="MobiDB-lite"/>
    </source>
</evidence>
<reference evidence="2 3" key="1">
    <citation type="submission" date="2024-02" db="EMBL/GenBank/DDBJ databases">
        <title>De novo assembly and annotation of 12 fungi associated with fruit tree decline syndrome in Ontario, Canada.</title>
        <authorList>
            <person name="Sulman M."/>
            <person name="Ellouze W."/>
            <person name="Ilyukhin E."/>
        </authorList>
    </citation>
    <scope>NUCLEOTIDE SEQUENCE [LARGE SCALE GENOMIC DNA]</scope>
    <source>
        <strain evidence="2 3">M169</strain>
    </source>
</reference>
<dbReference type="NCBIfam" id="TIGR01681">
    <property type="entry name" value="HAD-SF-IIIC"/>
    <property type="match status" value="1"/>
</dbReference>
<evidence type="ECO:0000313" key="2">
    <source>
        <dbReference type="EMBL" id="KAK7737631.1"/>
    </source>
</evidence>
<feature type="region of interest" description="Disordered" evidence="1">
    <location>
        <begin position="133"/>
        <end position="153"/>
    </location>
</feature>
<dbReference type="Proteomes" id="UP001430848">
    <property type="component" value="Unassembled WGS sequence"/>
</dbReference>
<dbReference type="SFLD" id="SFLDG01131">
    <property type="entry name" value="C1.5.2:_MDP_Like"/>
    <property type="match status" value="1"/>
</dbReference>
<dbReference type="Gene3D" id="3.40.50.1000">
    <property type="entry name" value="HAD superfamily/HAD-like"/>
    <property type="match status" value="1"/>
</dbReference>
<dbReference type="SUPFAM" id="SSF56784">
    <property type="entry name" value="HAD-like"/>
    <property type="match status" value="1"/>
</dbReference>
<dbReference type="Pfam" id="PF12689">
    <property type="entry name" value="Acid_PPase"/>
    <property type="match status" value="1"/>
</dbReference>
<dbReference type="InterPro" id="IPR023214">
    <property type="entry name" value="HAD_sf"/>
</dbReference>
<evidence type="ECO:0008006" key="4">
    <source>
        <dbReference type="Google" id="ProtNLM"/>
    </source>
</evidence>
<keyword evidence="3" id="KW-1185">Reference proteome</keyword>
<dbReference type="PANTHER" id="PTHR17901:SF14">
    <property type="entry name" value="MAGNESIUM-DEPENDENT PHOSPHATASE 1"/>
    <property type="match status" value="1"/>
</dbReference>
<dbReference type="NCBIfam" id="TIGR01685">
    <property type="entry name" value="MDP-1"/>
    <property type="match status" value="1"/>
</dbReference>
<dbReference type="InterPro" id="IPR010036">
    <property type="entry name" value="MDP_1_eu_arc"/>
</dbReference>
<dbReference type="SFLD" id="SFLDS00003">
    <property type="entry name" value="Haloacid_Dehalogenase"/>
    <property type="match status" value="1"/>
</dbReference>
<dbReference type="InterPro" id="IPR010033">
    <property type="entry name" value="HAD_SF_ppase_IIIC"/>
</dbReference>
<accession>A0ABR1PIV9</accession>
<protein>
    <recommendedName>
        <fullName evidence="4">Magnesium-dependent phosphatase-1</fullName>
    </recommendedName>
</protein>
<gene>
    <name evidence="2" type="ORF">SLS63_002760</name>
</gene>
<sequence>MPKKLAKSSTFSTIASSTSDLSTASTIPNLPPILTDGGPLPKLFVFDLDYTLWPFWVDTHVSGSTLKPVPGSNNTSVADKVGEHYSFYSDVPSVLYALPQLGIRVGVASRTCAPDLAREMLKLLYVHPPAAAQSAQDEGGSGSSSSSKKKSSSGKSRKAIDLFDAGLEIYPSSKLRHMEALHKRTGLPYGEFLFFDDESRNRDTESLGVTMCLVRDGVTWAEVARGVAEWRRRKAVSALAAGPGAE</sequence>
<proteinExistence type="predicted"/>
<evidence type="ECO:0000313" key="3">
    <source>
        <dbReference type="Proteomes" id="UP001430848"/>
    </source>
</evidence>